<evidence type="ECO:0000256" key="1">
    <source>
        <dbReference type="SAM" id="Coils"/>
    </source>
</evidence>
<dbReference type="InterPro" id="IPR036785">
    <property type="entry name" value="YkyA-like_sf"/>
</dbReference>
<dbReference type="SUPFAM" id="SSF140423">
    <property type="entry name" value="MW0975(SA0943)-like"/>
    <property type="match status" value="1"/>
</dbReference>
<feature type="coiled-coil region" evidence="1">
    <location>
        <begin position="160"/>
        <end position="187"/>
    </location>
</feature>
<sequence>MKRIGFFVMIASLFTVLTGCQTDKKEAAEIHKKIEDSAVLEEKFAENQKELAASRKKVNESNQKILGLKSTEAAAIKQTINNQEISTERRELDEAQENFQNAYAALMTIDENIKLIKDKDEKKLATNVMTLMKDRKKLMDSYFDIYQMQLNSQSKFFDNLEQGNFQLDTLEEQVETINDESKKMHDVAEQVNQVTKNYNEVKSKYFEMAGLS</sequence>
<name>A0ABZ0KZV5_9BACL</name>
<dbReference type="Proteomes" id="UP001303532">
    <property type="component" value="Chromosome"/>
</dbReference>
<dbReference type="Pfam" id="PF10368">
    <property type="entry name" value="YkyA"/>
    <property type="match status" value="1"/>
</dbReference>
<reference evidence="2 3" key="1">
    <citation type="submission" date="2023-01" db="EMBL/GenBank/DDBJ databases">
        <title>Sporosarcina sp. nov., isolated from Korean tranditional fermented seafood 'Jeotgal'.</title>
        <authorList>
            <person name="Yang A.-I."/>
        </authorList>
    </citation>
    <scope>NUCLEOTIDE SEQUENCE [LARGE SCALE GENOMIC DNA]</scope>
    <source>
        <strain evidence="2 3">B2O-1</strain>
    </source>
</reference>
<accession>A0ABZ0KZV5</accession>
<keyword evidence="3" id="KW-1185">Reference proteome</keyword>
<dbReference type="Gene3D" id="1.20.120.570">
    <property type="entry name" value="YkyA-like"/>
    <property type="match status" value="1"/>
</dbReference>
<dbReference type="PROSITE" id="PS51257">
    <property type="entry name" value="PROKAR_LIPOPROTEIN"/>
    <property type="match status" value="1"/>
</dbReference>
<evidence type="ECO:0000313" key="2">
    <source>
        <dbReference type="EMBL" id="WOV84926.1"/>
    </source>
</evidence>
<dbReference type="RefSeq" id="WP_323692568.1">
    <property type="nucleotide sequence ID" value="NZ_CP116341.1"/>
</dbReference>
<proteinExistence type="predicted"/>
<gene>
    <name evidence="2" type="ORF">PGH26_03090</name>
</gene>
<evidence type="ECO:0000313" key="3">
    <source>
        <dbReference type="Proteomes" id="UP001303532"/>
    </source>
</evidence>
<keyword evidence="1" id="KW-0175">Coiled coil</keyword>
<dbReference type="EMBL" id="CP116341">
    <property type="protein sequence ID" value="WOV84926.1"/>
    <property type="molecule type" value="Genomic_DNA"/>
</dbReference>
<protein>
    <submittedName>
        <fullName evidence="2">YkyA family protein</fullName>
    </submittedName>
</protein>
<feature type="coiled-coil region" evidence="1">
    <location>
        <begin position="82"/>
        <end position="112"/>
    </location>
</feature>
<organism evidence="2 3">
    <name type="scientific">Sporosarcina jeotgali</name>
    <dbReference type="NCBI Taxonomy" id="3020056"/>
    <lineage>
        <taxon>Bacteria</taxon>
        <taxon>Bacillati</taxon>
        <taxon>Bacillota</taxon>
        <taxon>Bacilli</taxon>
        <taxon>Bacillales</taxon>
        <taxon>Caryophanaceae</taxon>
        <taxon>Sporosarcina</taxon>
    </lineage>
</organism>
<dbReference type="InterPro" id="IPR019454">
    <property type="entry name" value="Lipoprot_YkyA-like"/>
</dbReference>